<evidence type="ECO:0000259" key="1">
    <source>
        <dbReference type="Pfam" id="PF03435"/>
    </source>
</evidence>
<sequence>MDKKQRKQHFTGRLVMLGFGCIGRGVLPLLQRHIDLPAERILIISPNPAEQTLARQLGLPVLACGLTPDDYRQKLTAELQRGDFLLNLSVSVATHALIQLCHQLGVLYLDTCIGPWSGGYDDPALSISARSNYALRETTLGLRNRLGPGPTAIVNHGANPGLVSHLLKQALLDLARPALVPATREEWARLAHGLGVRCIQIAERDTQLSGTAKAMGEFVNTWSVPGFISEAAQPAEMGWGSHERAMPDDARRHEFGSQAAIYLQRPGGTTRVYGWTPLSGPQQGFLITHGEAISIADYLTIGDPLAPDYRPTVFYAYHPCDDAVLSLHELVGRHWQPQERQRLLLDDLLGGVDALGVLLMGQEGDAYWYGSQLSVEQARALCPRNSATSLQVTASVMAGVVWAMRNPDRGIVEPDEIPFEPILELCRPYLGDLGGTFTDWTPLQGRRALFPEDLDYDDPWQFRNFRVL</sequence>
<evidence type="ECO:0000313" key="3">
    <source>
        <dbReference type="EMBL" id="MBO3278121.1"/>
    </source>
</evidence>
<dbReference type="Pfam" id="PF03435">
    <property type="entry name" value="Sacchrp_dh_NADP"/>
    <property type="match status" value="1"/>
</dbReference>
<protein>
    <submittedName>
        <fullName evidence="3">Homospermidine synthase</fullName>
    </submittedName>
</protein>
<keyword evidence="4" id="KW-1185">Reference proteome</keyword>
<evidence type="ECO:0000259" key="2">
    <source>
        <dbReference type="Pfam" id="PF16653"/>
    </source>
</evidence>
<proteinExistence type="predicted"/>
<dbReference type="Gene3D" id="3.30.360.30">
    <property type="entry name" value="homospermidine synthase like"/>
    <property type="match status" value="1"/>
</dbReference>
<dbReference type="InterPro" id="IPR032095">
    <property type="entry name" value="Sacchrp_dh-like_C"/>
</dbReference>
<dbReference type="Proteomes" id="UP000669060">
    <property type="component" value="Unassembled WGS sequence"/>
</dbReference>
<dbReference type="Gene3D" id="3.40.50.720">
    <property type="entry name" value="NAD(P)-binding Rossmann-like Domain"/>
    <property type="match status" value="1"/>
</dbReference>
<feature type="domain" description="Saccharopine dehydrogenase NADP binding" evidence="1">
    <location>
        <begin position="15"/>
        <end position="153"/>
    </location>
</feature>
<evidence type="ECO:0000313" key="4">
    <source>
        <dbReference type="Proteomes" id="UP000669060"/>
    </source>
</evidence>
<feature type="domain" description="Saccharopine dehydrogenase-like C-terminal" evidence="2">
    <location>
        <begin position="157"/>
        <end position="434"/>
    </location>
</feature>
<dbReference type="RefSeq" id="WP_208316618.1">
    <property type="nucleotide sequence ID" value="NZ_JAELYA010000011.1"/>
</dbReference>
<dbReference type="EMBL" id="JAELYA010000011">
    <property type="protein sequence ID" value="MBO3278121.1"/>
    <property type="molecule type" value="Genomic_DNA"/>
</dbReference>
<name>A0ABS3TWR0_9PSED</name>
<dbReference type="InterPro" id="IPR023181">
    <property type="entry name" value="Homospermid_syn-like_C"/>
</dbReference>
<dbReference type="InterPro" id="IPR005097">
    <property type="entry name" value="Sacchrp_dh_NADP-bd"/>
</dbReference>
<comment type="caution">
    <text evidence="3">The sequence shown here is derived from an EMBL/GenBank/DDBJ whole genome shotgun (WGS) entry which is preliminary data.</text>
</comment>
<dbReference type="Pfam" id="PF16653">
    <property type="entry name" value="Sacchrp_dh_C"/>
    <property type="match status" value="1"/>
</dbReference>
<reference evidence="3 4" key="1">
    <citation type="submission" date="2020-12" db="EMBL/GenBank/DDBJ databases">
        <title>Pseudomonas schmalbachii sp. nov. isolated from millipede gut.</title>
        <authorList>
            <person name="Shelomi M."/>
        </authorList>
    </citation>
    <scope>NUCLEOTIDE SEQUENCE [LARGE SCALE GENOMIC DNA]</scope>
    <source>
        <strain evidence="3 4">Milli4</strain>
    </source>
</reference>
<organism evidence="3 4">
    <name type="scientific">Pseudomonas schmalbachii</name>
    <dbReference type="NCBI Taxonomy" id="2816993"/>
    <lineage>
        <taxon>Bacteria</taxon>
        <taxon>Pseudomonadati</taxon>
        <taxon>Pseudomonadota</taxon>
        <taxon>Gammaproteobacteria</taxon>
        <taxon>Pseudomonadales</taxon>
        <taxon>Pseudomonadaceae</taxon>
        <taxon>Pseudomonas</taxon>
    </lineage>
</organism>
<accession>A0ABS3TWR0</accession>
<gene>
    <name evidence="3" type="ORF">JFY56_23125</name>
</gene>